<dbReference type="GO" id="GO:0005778">
    <property type="term" value="C:peroxisomal membrane"/>
    <property type="evidence" value="ECO:0007669"/>
    <property type="project" value="UniProtKB-SubCell"/>
</dbReference>
<evidence type="ECO:0008006" key="15">
    <source>
        <dbReference type="Google" id="ProtNLM"/>
    </source>
</evidence>
<evidence type="ECO:0000256" key="11">
    <source>
        <dbReference type="SAM" id="Phobius"/>
    </source>
</evidence>
<comment type="similarity">
    <text evidence="2 10">Belongs to the mitochondrial carrier (TC 2.A.29) family.</text>
</comment>
<keyword evidence="4 9" id="KW-0812">Transmembrane</keyword>
<protein>
    <recommendedName>
        <fullName evidence="15">ADP,ATP carrier protein</fullName>
    </recommendedName>
</protein>
<evidence type="ECO:0000256" key="10">
    <source>
        <dbReference type="RuleBase" id="RU000488"/>
    </source>
</evidence>
<keyword evidence="7 9" id="KW-0472">Membrane</keyword>
<sequence length="299" mass="32733">MWFSSMSEILTFANLVHAISGGLGSAVSITIVYPLETARTRLQVDHDVKPLSSIPLVKWIFKREGLTGLYRGWGSLVLALFLTNFTYFYVFHGLRRVFSGGALAATDLGCASVAGVITVLISNPVWVVNTRLKLQGVPGASSREIKQLKRPRYRGVIDCFAQIIRDEGVRSLWAGTASSLLLVANPALQFVSYEALKRGSLFTWAPTDSLQHVCNGVTAKMVATILTYPLQVVQTQRRAGFARLSMMGQMAATFKENGIMGLFRGLETKLTQTLLTAAIMFVVYEKLAATVFGMAGVER</sequence>
<feature type="repeat" description="Solcar" evidence="9">
    <location>
        <begin position="207"/>
        <end position="290"/>
    </location>
</feature>
<dbReference type="GO" id="GO:0015217">
    <property type="term" value="F:ADP transmembrane transporter activity"/>
    <property type="evidence" value="ECO:0007669"/>
    <property type="project" value="TreeGrafter"/>
</dbReference>
<feature type="transmembrane region" description="Helical" evidence="11">
    <location>
        <begin position="102"/>
        <end position="126"/>
    </location>
</feature>
<evidence type="ECO:0000313" key="13">
    <source>
        <dbReference type="EMBL" id="CAD9824689.1"/>
    </source>
</evidence>
<organism evidence="13">
    <name type="scientific">Attheya septentrionalis</name>
    <dbReference type="NCBI Taxonomy" id="420275"/>
    <lineage>
        <taxon>Eukaryota</taxon>
        <taxon>Sar</taxon>
        <taxon>Stramenopiles</taxon>
        <taxon>Ochrophyta</taxon>
        <taxon>Bacillariophyta</taxon>
        <taxon>Coscinodiscophyceae</taxon>
        <taxon>Chaetocerotophycidae</taxon>
        <taxon>Chaetocerotales</taxon>
        <taxon>Attheyaceae</taxon>
        <taxon>Attheya</taxon>
    </lineage>
</organism>
<evidence type="ECO:0000256" key="7">
    <source>
        <dbReference type="ARBA" id="ARBA00023136"/>
    </source>
</evidence>
<evidence type="ECO:0000256" key="8">
    <source>
        <dbReference type="ARBA" id="ARBA00023140"/>
    </source>
</evidence>
<dbReference type="InterPro" id="IPR052217">
    <property type="entry name" value="Mito/Peroxisomal_Carrier"/>
</dbReference>
<keyword evidence="8" id="KW-0576">Peroxisome</keyword>
<dbReference type="PROSITE" id="PS50920">
    <property type="entry name" value="SOLCAR"/>
    <property type="match status" value="3"/>
</dbReference>
<feature type="transmembrane region" description="Helical" evidence="11">
    <location>
        <begin position="12"/>
        <end position="33"/>
    </location>
</feature>
<dbReference type="Pfam" id="PF00153">
    <property type="entry name" value="Mito_carr"/>
    <property type="match status" value="3"/>
</dbReference>
<dbReference type="GO" id="GO:0015228">
    <property type="term" value="F:coenzyme A transmembrane transporter activity"/>
    <property type="evidence" value="ECO:0007669"/>
    <property type="project" value="TreeGrafter"/>
</dbReference>
<dbReference type="AlphaFoldDB" id="A0A6T7JQI3"/>
<dbReference type="Gene3D" id="1.50.40.10">
    <property type="entry name" value="Mitochondrial carrier domain"/>
    <property type="match status" value="1"/>
</dbReference>
<dbReference type="EMBL" id="HBHQ01024528">
    <property type="protein sequence ID" value="CAD9824689.1"/>
    <property type="molecule type" value="Transcribed_RNA"/>
</dbReference>
<evidence type="ECO:0000256" key="1">
    <source>
        <dbReference type="ARBA" id="ARBA00004585"/>
    </source>
</evidence>
<dbReference type="GO" id="GO:0051724">
    <property type="term" value="F:NAD transmembrane transporter activity"/>
    <property type="evidence" value="ECO:0007669"/>
    <property type="project" value="TreeGrafter"/>
</dbReference>
<accession>A0A6T7JQI3</accession>
<feature type="repeat" description="Solcar" evidence="9">
    <location>
        <begin position="12"/>
        <end position="97"/>
    </location>
</feature>
<dbReference type="InterPro" id="IPR018108">
    <property type="entry name" value="MCP_transmembrane"/>
</dbReference>
<evidence type="ECO:0000256" key="6">
    <source>
        <dbReference type="ARBA" id="ARBA00022989"/>
    </source>
</evidence>
<evidence type="ECO:0000256" key="2">
    <source>
        <dbReference type="ARBA" id="ARBA00006375"/>
    </source>
</evidence>
<reference evidence="13" key="1">
    <citation type="submission" date="2021-01" db="EMBL/GenBank/DDBJ databases">
        <authorList>
            <person name="Corre E."/>
            <person name="Pelletier E."/>
            <person name="Niang G."/>
            <person name="Scheremetjew M."/>
            <person name="Finn R."/>
            <person name="Kale V."/>
            <person name="Holt S."/>
            <person name="Cochrane G."/>
            <person name="Meng A."/>
            <person name="Brown T."/>
            <person name="Cohen L."/>
        </authorList>
    </citation>
    <scope>NUCLEOTIDE SEQUENCE</scope>
    <source>
        <strain evidence="13">CCMP2084</strain>
    </source>
</reference>
<evidence type="ECO:0000256" key="4">
    <source>
        <dbReference type="ARBA" id="ARBA00022692"/>
    </source>
</evidence>
<evidence type="ECO:0000256" key="9">
    <source>
        <dbReference type="PROSITE-ProRule" id="PRU00282"/>
    </source>
</evidence>
<evidence type="ECO:0000256" key="3">
    <source>
        <dbReference type="ARBA" id="ARBA00022448"/>
    </source>
</evidence>
<dbReference type="PRINTS" id="PR00926">
    <property type="entry name" value="MITOCARRIER"/>
</dbReference>
<dbReference type="EMBL" id="HBHQ01024529">
    <property type="protein sequence ID" value="CAD9824690.1"/>
    <property type="molecule type" value="Transcribed_RNA"/>
</dbReference>
<keyword evidence="5" id="KW-0677">Repeat</keyword>
<gene>
    <name evidence="13" type="ORF">ASEP1449_LOCUS16523</name>
    <name evidence="14" type="ORF">ASEP1449_LOCUS16524</name>
</gene>
<dbReference type="InterPro" id="IPR002067">
    <property type="entry name" value="MCP"/>
</dbReference>
<dbReference type="GO" id="GO:0005347">
    <property type="term" value="F:ATP transmembrane transporter activity"/>
    <property type="evidence" value="ECO:0007669"/>
    <property type="project" value="TreeGrafter"/>
</dbReference>
<dbReference type="GO" id="GO:0015230">
    <property type="term" value="F:FAD transmembrane transporter activity"/>
    <property type="evidence" value="ECO:0007669"/>
    <property type="project" value="TreeGrafter"/>
</dbReference>
<evidence type="ECO:0000256" key="12">
    <source>
        <dbReference type="SAM" id="SignalP"/>
    </source>
</evidence>
<name>A0A6T7JQI3_9STRA</name>
<dbReference type="PANTHER" id="PTHR45939:SF5">
    <property type="entry name" value="PEROXISOMAL MEMBRANE PROTEIN PMP34"/>
    <property type="match status" value="1"/>
</dbReference>
<feature type="repeat" description="Solcar" evidence="9">
    <location>
        <begin position="102"/>
        <end position="199"/>
    </location>
</feature>
<keyword evidence="6 11" id="KW-1133">Transmembrane helix</keyword>
<keyword evidence="12" id="KW-0732">Signal</keyword>
<evidence type="ECO:0000313" key="14">
    <source>
        <dbReference type="EMBL" id="CAD9824690.1"/>
    </source>
</evidence>
<dbReference type="GO" id="GO:0080122">
    <property type="term" value="F:AMP transmembrane transporter activity"/>
    <property type="evidence" value="ECO:0007669"/>
    <property type="project" value="TreeGrafter"/>
</dbReference>
<feature type="signal peptide" evidence="12">
    <location>
        <begin position="1"/>
        <end position="18"/>
    </location>
</feature>
<dbReference type="PANTHER" id="PTHR45939">
    <property type="entry name" value="PEROXISOMAL MEMBRANE PROTEIN PMP34-RELATED"/>
    <property type="match status" value="1"/>
</dbReference>
<keyword evidence="3 10" id="KW-0813">Transport</keyword>
<feature type="transmembrane region" description="Helical" evidence="11">
    <location>
        <begin position="68"/>
        <end position="90"/>
    </location>
</feature>
<evidence type="ECO:0000256" key="5">
    <source>
        <dbReference type="ARBA" id="ARBA00022737"/>
    </source>
</evidence>
<proteinExistence type="inferred from homology"/>
<dbReference type="GO" id="GO:0044610">
    <property type="term" value="F:FMN transmembrane transporter activity"/>
    <property type="evidence" value="ECO:0007669"/>
    <property type="project" value="TreeGrafter"/>
</dbReference>
<dbReference type="InterPro" id="IPR023395">
    <property type="entry name" value="MCP_dom_sf"/>
</dbReference>
<dbReference type="SUPFAM" id="SSF103506">
    <property type="entry name" value="Mitochondrial carrier"/>
    <property type="match status" value="1"/>
</dbReference>
<comment type="subcellular location">
    <subcellularLocation>
        <location evidence="1">Peroxisome membrane</location>
        <topology evidence="1">Multi-pass membrane protein</topology>
    </subcellularLocation>
</comment>
<feature type="chain" id="PRO_5036191681" description="ADP,ATP carrier protein" evidence="12">
    <location>
        <begin position="19"/>
        <end position="299"/>
    </location>
</feature>